<dbReference type="InterPro" id="IPR036390">
    <property type="entry name" value="WH_DNA-bd_sf"/>
</dbReference>
<gene>
    <name evidence="6" type="ORF">GCM10007913_24810</name>
</gene>
<evidence type="ECO:0000313" key="7">
    <source>
        <dbReference type="Proteomes" id="UP001161406"/>
    </source>
</evidence>
<dbReference type="PROSITE" id="PS51077">
    <property type="entry name" value="HTH_ICLR"/>
    <property type="match status" value="1"/>
</dbReference>
<accession>A0ABQ5UEN3</accession>
<keyword evidence="1" id="KW-0805">Transcription regulation</keyword>
<dbReference type="InterPro" id="IPR029016">
    <property type="entry name" value="GAF-like_dom_sf"/>
</dbReference>
<evidence type="ECO:0000313" key="6">
    <source>
        <dbReference type="EMBL" id="GLQ10549.1"/>
    </source>
</evidence>
<reference evidence="6" key="2">
    <citation type="submission" date="2023-01" db="EMBL/GenBank/DDBJ databases">
        <title>Draft genome sequence of Devosia yakushimensis strain NBRC 103855.</title>
        <authorList>
            <person name="Sun Q."/>
            <person name="Mori K."/>
        </authorList>
    </citation>
    <scope>NUCLEOTIDE SEQUENCE</scope>
    <source>
        <strain evidence="6">NBRC 103855</strain>
    </source>
</reference>
<dbReference type="PANTHER" id="PTHR30136">
    <property type="entry name" value="HELIX-TURN-HELIX TRANSCRIPTIONAL REGULATOR, ICLR FAMILY"/>
    <property type="match status" value="1"/>
</dbReference>
<evidence type="ECO:0000256" key="2">
    <source>
        <dbReference type="ARBA" id="ARBA00023125"/>
    </source>
</evidence>
<evidence type="ECO:0000259" key="5">
    <source>
        <dbReference type="PROSITE" id="PS51078"/>
    </source>
</evidence>
<keyword evidence="7" id="KW-1185">Reference proteome</keyword>
<evidence type="ECO:0000256" key="3">
    <source>
        <dbReference type="ARBA" id="ARBA00023163"/>
    </source>
</evidence>
<dbReference type="Gene3D" id="1.10.10.10">
    <property type="entry name" value="Winged helix-like DNA-binding domain superfamily/Winged helix DNA-binding domain"/>
    <property type="match status" value="1"/>
</dbReference>
<evidence type="ECO:0000259" key="4">
    <source>
        <dbReference type="PROSITE" id="PS51077"/>
    </source>
</evidence>
<dbReference type="SUPFAM" id="SSF55781">
    <property type="entry name" value="GAF domain-like"/>
    <property type="match status" value="1"/>
</dbReference>
<feature type="domain" description="IclR-ED" evidence="5">
    <location>
        <begin position="71"/>
        <end position="255"/>
    </location>
</feature>
<dbReference type="EMBL" id="BSNG01000001">
    <property type="protein sequence ID" value="GLQ10549.1"/>
    <property type="molecule type" value="Genomic_DNA"/>
</dbReference>
<sequence length="260" mass="27494">MNELRHGSPVVEKTAHLLSAIAEAKDGISLGELVEQLGTARSTVYRILNSLAAHGLVAKANGSATYELGPRFIELARRISPSADRATLVEAARPLLQSASDSVRESFKLSAPEGDEMLTILATTSPAEYALTIRVGSRSPKHVGAAGKLALAYAPPEAVADYASRGLVARTPHTITDPDALNDELRRIRDEGYAEDNQESSHGLRALAAPVFDATGSLVACVSSPFIGDATPDRKRAIRKEVTEAATTLTRLIGGTTNSK</sequence>
<dbReference type="Pfam" id="PF01614">
    <property type="entry name" value="IclR_C"/>
    <property type="match status" value="1"/>
</dbReference>
<keyword evidence="2" id="KW-0238">DNA-binding</keyword>
<dbReference type="Proteomes" id="UP001161406">
    <property type="component" value="Unassembled WGS sequence"/>
</dbReference>
<reference evidence="6" key="1">
    <citation type="journal article" date="2014" name="Int. J. Syst. Evol. Microbiol.">
        <title>Complete genome of a new Firmicutes species belonging to the dominant human colonic microbiota ('Ruminococcus bicirculans') reveals two chromosomes and a selective capacity to utilize plant glucans.</title>
        <authorList>
            <consortium name="NISC Comparative Sequencing Program"/>
            <person name="Wegmann U."/>
            <person name="Louis P."/>
            <person name="Goesmann A."/>
            <person name="Henrissat B."/>
            <person name="Duncan S.H."/>
            <person name="Flint H.J."/>
        </authorList>
    </citation>
    <scope>NUCLEOTIDE SEQUENCE</scope>
    <source>
        <strain evidence="6">NBRC 103855</strain>
    </source>
</reference>
<organism evidence="6 7">
    <name type="scientific">Devosia yakushimensis</name>
    <dbReference type="NCBI Taxonomy" id="470028"/>
    <lineage>
        <taxon>Bacteria</taxon>
        <taxon>Pseudomonadati</taxon>
        <taxon>Pseudomonadota</taxon>
        <taxon>Alphaproteobacteria</taxon>
        <taxon>Hyphomicrobiales</taxon>
        <taxon>Devosiaceae</taxon>
        <taxon>Devosia</taxon>
    </lineage>
</organism>
<comment type="caution">
    <text evidence="6">The sequence shown here is derived from an EMBL/GenBank/DDBJ whole genome shotgun (WGS) entry which is preliminary data.</text>
</comment>
<dbReference type="PANTHER" id="PTHR30136:SF24">
    <property type="entry name" value="HTH-TYPE TRANSCRIPTIONAL REPRESSOR ALLR"/>
    <property type="match status" value="1"/>
</dbReference>
<proteinExistence type="predicted"/>
<feature type="domain" description="HTH iclR-type" evidence="4">
    <location>
        <begin position="8"/>
        <end position="70"/>
    </location>
</feature>
<dbReference type="InterPro" id="IPR005471">
    <property type="entry name" value="Tscrpt_reg_IclR_N"/>
</dbReference>
<protein>
    <submittedName>
        <fullName evidence="6">IclR family transcriptional regulator</fullName>
    </submittedName>
</protein>
<dbReference type="SUPFAM" id="SSF46785">
    <property type="entry name" value="Winged helix' DNA-binding domain"/>
    <property type="match status" value="1"/>
</dbReference>
<dbReference type="RefSeq" id="WP_284391232.1">
    <property type="nucleotide sequence ID" value="NZ_BSNG01000001.1"/>
</dbReference>
<dbReference type="SMART" id="SM00346">
    <property type="entry name" value="HTH_ICLR"/>
    <property type="match status" value="1"/>
</dbReference>
<evidence type="ECO:0000256" key="1">
    <source>
        <dbReference type="ARBA" id="ARBA00023015"/>
    </source>
</evidence>
<dbReference type="Gene3D" id="3.30.450.40">
    <property type="match status" value="1"/>
</dbReference>
<dbReference type="PROSITE" id="PS51078">
    <property type="entry name" value="ICLR_ED"/>
    <property type="match status" value="1"/>
</dbReference>
<dbReference type="InterPro" id="IPR036388">
    <property type="entry name" value="WH-like_DNA-bd_sf"/>
</dbReference>
<name>A0ABQ5UEN3_9HYPH</name>
<dbReference type="InterPro" id="IPR014757">
    <property type="entry name" value="Tscrpt_reg_IclR_C"/>
</dbReference>
<keyword evidence="3" id="KW-0804">Transcription</keyword>
<dbReference type="Pfam" id="PF09339">
    <property type="entry name" value="HTH_IclR"/>
    <property type="match status" value="1"/>
</dbReference>
<dbReference type="InterPro" id="IPR050707">
    <property type="entry name" value="HTH_MetabolicPath_Reg"/>
</dbReference>